<dbReference type="CDD" id="cd00082">
    <property type="entry name" value="HisKA"/>
    <property type="match status" value="1"/>
</dbReference>
<dbReference type="Pfam" id="PF02743">
    <property type="entry name" value="dCache_1"/>
    <property type="match status" value="1"/>
</dbReference>
<evidence type="ECO:0000256" key="8">
    <source>
        <dbReference type="ARBA" id="ARBA00022741"/>
    </source>
</evidence>
<dbReference type="PROSITE" id="PS50113">
    <property type="entry name" value="PAC"/>
    <property type="match status" value="1"/>
</dbReference>
<dbReference type="InterPro" id="IPR035965">
    <property type="entry name" value="PAS-like_dom_sf"/>
</dbReference>
<proteinExistence type="predicted"/>
<dbReference type="InterPro" id="IPR003661">
    <property type="entry name" value="HisK_dim/P_dom"/>
</dbReference>
<dbReference type="CDD" id="cd18773">
    <property type="entry name" value="PDC1_HK_sensor"/>
    <property type="match status" value="1"/>
</dbReference>
<dbReference type="CDD" id="cd06225">
    <property type="entry name" value="HAMP"/>
    <property type="match status" value="1"/>
</dbReference>
<dbReference type="CDD" id="cd00130">
    <property type="entry name" value="PAS"/>
    <property type="match status" value="2"/>
</dbReference>
<dbReference type="PANTHER" id="PTHR45339:SF1">
    <property type="entry name" value="HYBRID SIGNAL TRANSDUCTION HISTIDINE KINASE J"/>
    <property type="match status" value="1"/>
</dbReference>
<dbReference type="Pfam" id="PF02518">
    <property type="entry name" value="HATPase_c"/>
    <property type="match status" value="1"/>
</dbReference>
<dbReference type="Gene3D" id="3.30.565.10">
    <property type="entry name" value="Histidine kinase-like ATPase, C-terminal domain"/>
    <property type="match status" value="1"/>
</dbReference>
<keyword evidence="8" id="KW-0547">Nucleotide-binding</keyword>
<dbReference type="Gene3D" id="1.10.287.130">
    <property type="match status" value="1"/>
</dbReference>
<dbReference type="InterPro" id="IPR004358">
    <property type="entry name" value="Sig_transdc_His_kin-like_C"/>
</dbReference>
<dbReference type="Pfam" id="PF00512">
    <property type="entry name" value="HisKA"/>
    <property type="match status" value="1"/>
</dbReference>
<dbReference type="EMBL" id="JBHTJZ010000011">
    <property type="protein sequence ID" value="MFD0959829.1"/>
    <property type="molecule type" value="Genomic_DNA"/>
</dbReference>
<feature type="modified residue" description="Phosphohistidine" evidence="14">
    <location>
        <position position="1226"/>
    </location>
</feature>
<dbReference type="CDD" id="cd17546">
    <property type="entry name" value="REC_hyHK_CKI1_RcsC-like"/>
    <property type="match status" value="1"/>
</dbReference>
<dbReference type="SMART" id="SM00448">
    <property type="entry name" value="REC"/>
    <property type="match status" value="2"/>
</dbReference>
<evidence type="ECO:0000259" key="19">
    <source>
        <dbReference type="PROSITE" id="PS50113"/>
    </source>
</evidence>
<dbReference type="SMART" id="SM00086">
    <property type="entry name" value="PAC"/>
    <property type="match status" value="2"/>
</dbReference>
<dbReference type="CDD" id="cd00156">
    <property type="entry name" value="REC"/>
    <property type="match status" value="1"/>
</dbReference>
<dbReference type="Pfam" id="PF13426">
    <property type="entry name" value="PAS_9"/>
    <property type="match status" value="1"/>
</dbReference>
<dbReference type="InterPro" id="IPR036097">
    <property type="entry name" value="HisK_dim/P_sf"/>
</dbReference>
<evidence type="ECO:0000256" key="15">
    <source>
        <dbReference type="PROSITE-ProRule" id="PRU00169"/>
    </source>
</evidence>
<reference evidence="23" key="1">
    <citation type="journal article" date="2019" name="Int. J. Syst. Evol. Microbiol.">
        <title>The Global Catalogue of Microorganisms (GCM) 10K type strain sequencing project: providing services to taxonomists for standard genome sequencing and annotation.</title>
        <authorList>
            <consortium name="The Broad Institute Genomics Platform"/>
            <consortium name="The Broad Institute Genome Sequencing Center for Infectious Disease"/>
            <person name="Wu L."/>
            <person name="Ma J."/>
        </authorList>
    </citation>
    <scope>NUCLEOTIDE SEQUENCE [LARGE SCALE GENOMIC DNA]</scope>
    <source>
        <strain evidence="23">CCUG 59129</strain>
    </source>
</reference>
<feature type="domain" description="HAMP" evidence="20">
    <location>
        <begin position="295"/>
        <end position="348"/>
    </location>
</feature>
<dbReference type="InterPro" id="IPR000014">
    <property type="entry name" value="PAS"/>
</dbReference>
<dbReference type="InterPro" id="IPR005467">
    <property type="entry name" value="His_kinase_dom"/>
</dbReference>
<dbReference type="Pfam" id="PF13188">
    <property type="entry name" value="PAS_8"/>
    <property type="match status" value="1"/>
</dbReference>
<dbReference type="PROSITE" id="PS50109">
    <property type="entry name" value="HIS_KIN"/>
    <property type="match status" value="1"/>
</dbReference>
<dbReference type="CDD" id="cd16922">
    <property type="entry name" value="HATPase_EvgS-ArcB-TorS-like"/>
    <property type="match status" value="1"/>
</dbReference>
<keyword evidence="7" id="KW-0812">Transmembrane</keyword>
<dbReference type="SMART" id="SM00387">
    <property type="entry name" value="HATPase_c"/>
    <property type="match status" value="1"/>
</dbReference>
<sequence>MSLRTKGLLLIVLISFIPLLLAGVGNYSAVKQSLLQSEKDKMMSQLRSQSNDIAAWMHIRKAEVMVMSRTDAVRFGTEEQKLDYFTSEMDRNGFQYHNIGYIDMQGNALRSDGKRLYQGFESFYHAAKRGEIHMTDPYIPTFLDTRQAIIAVPVYNHSDVVSGVIYASIRYESFHEYFDFDNWPAPVFVYNDQGELIYSTDPELHPSRSLTDRESHFSDNASLMLSGEGGEVKLASSGQRYVVFYAKVAGTPWRLALQAPLRMLEAPLAPVFWRTVMTIAASEIIIALFFYLYFERIVKRLEGVLKVTEQAASGQFQAQHLDTSERDEIGKLAGSVNGMMEHLQEMFDRLNAIINQNQYAFIVLDDQYRVVHMNKAAEEMLGYQAEELVGQATPLAFIDSEELRKEAERLTQLLGREVLPGLEVFKELRKEHFSYEREWTVIRKDGKRVPTLHSSNGLRGSDGKFSGVVGMLRDITDRKHVEKARNRLLDIVESAKDLIASADMKGRIIYMNRAGREMLGLSNEERTVESLAVEHYVDSQTYEQLLEGARLAKEYGYWEGGAELLKRGGEPLFVSMVVVAHNDPLTGELFFSCIARDVSEQKLVQEELVRATLEAEEANKTKGRFLAMMSHEVRTPLNGIIGLTQLMRKMELTELQRDYMDKMETSSESLLRIINDVLDFSKIEAGKIEVERLPFQLEEVLEKLANGLSVFMGGKEQFEFMIRQSEQLKYMLVGDAMRLEQVLLNLCMNAIKFTPKGIVKLEIDVESRSTETISLSFTVADTGIGMNEEKRRRLFQPFTQGDSSTTRQFGGTGLGLVISKNLVELMGGSLEVNSEEDVGSVFRFTLPFAISPYRHEQTAVLGDIGREQPIWVVEDNMQMMRFWEEMLEQAGLSSLTFKDWHSARDRLRDLGEGTKPQLLVMDMEMPDMYGIDTWLEFRQAAEQAAIPIIAVTTTYGRDELLQLQSHQQPMAILIKPVTRLALCRALNVVLANKEKDVEQAEEDRKIAVVSRKYQPTVRILLAEDNKINQLVAVELLKELGYEVGVAQNGEEALELLADGQWNLVLMDIHMPVMDGTEAVRIMRSKRKYDHIPVIAVTANMVKKDHEYYIRLGMRDVITKPLSLDTLQEKINVCLDEAASGNKLSIANGDGLLPGTLSYYSAPSGIPSSLGGIAGMDVASALERVNGKVPILLHMIGQFKMDYGRFMDQLRLKLDNGDSHAAIRMLHTLKGAAGYLSAYELSDAAGEAGKWLNGEAGLSTGKSMQALLARLEKELTKLLIGLKDVPTKFDK</sequence>
<dbReference type="PROSITE" id="PS50894">
    <property type="entry name" value="HPT"/>
    <property type="match status" value="1"/>
</dbReference>
<name>A0ABW3HQT1_9BACL</name>
<dbReference type="SMART" id="SM00304">
    <property type="entry name" value="HAMP"/>
    <property type="match status" value="1"/>
</dbReference>
<dbReference type="Pfam" id="PF01627">
    <property type="entry name" value="Hpt"/>
    <property type="match status" value="1"/>
</dbReference>
<dbReference type="InterPro" id="IPR003660">
    <property type="entry name" value="HAMP_dom"/>
</dbReference>
<keyword evidence="4" id="KW-1003">Cell membrane</keyword>
<dbReference type="SMART" id="SM00091">
    <property type="entry name" value="PAS"/>
    <property type="match status" value="2"/>
</dbReference>
<evidence type="ECO:0000256" key="3">
    <source>
        <dbReference type="ARBA" id="ARBA00012438"/>
    </source>
</evidence>
<accession>A0ABW3HQT1</accession>
<dbReference type="PRINTS" id="PR00344">
    <property type="entry name" value="BCTRLSENSOR"/>
</dbReference>
<dbReference type="SUPFAM" id="SSF47384">
    <property type="entry name" value="Homodimeric domain of signal transducing histidine kinase"/>
    <property type="match status" value="1"/>
</dbReference>
<evidence type="ECO:0000256" key="12">
    <source>
        <dbReference type="ARBA" id="ARBA00023012"/>
    </source>
</evidence>
<dbReference type="InterPro" id="IPR036890">
    <property type="entry name" value="HATPase_C_sf"/>
</dbReference>
<keyword evidence="12" id="KW-0902">Two-component regulatory system</keyword>
<evidence type="ECO:0000256" key="2">
    <source>
        <dbReference type="ARBA" id="ARBA00004651"/>
    </source>
</evidence>
<dbReference type="Proteomes" id="UP001596989">
    <property type="component" value="Unassembled WGS sequence"/>
</dbReference>
<evidence type="ECO:0000313" key="22">
    <source>
        <dbReference type="EMBL" id="MFD0959829.1"/>
    </source>
</evidence>
<evidence type="ECO:0000259" key="16">
    <source>
        <dbReference type="PROSITE" id="PS50109"/>
    </source>
</evidence>
<comment type="caution">
    <text evidence="22">The sequence shown here is derived from an EMBL/GenBank/DDBJ whole genome shotgun (WGS) entry which is preliminary data.</text>
</comment>
<feature type="domain" description="PAS" evidence="18">
    <location>
        <begin position="346"/>
        <end position="417"/>
    </location>
</feature>
<protein>
    <recommendedName>
        <fullName evidence="3">histidine kinase</fullName>
        <ecNumber evidence="3">2.7.13.3</ecNumber>
    </recommendedName>
</protein>
<dbReference type="NCBIfam" id="TIGR00229">
    <property type="entry name" value="sensory_box"/>
    <property type="match status" value="2"/>
</dbReference>
<gene>
    <name evidence="22" type="ORF">ACFQ2I_10545</name>
</gene>
<evidence type="ECO:0000259" key="21">
    <source>
        <dbReference type="PROSITE" id="PS50894"/>
    </source>
</evidence>
<dbReference type="SUPFAM" id="SSF47226">
    <property type="entry name" value="Histidine-containing phosphotransfer domain, HPT domain"/>
    <property type="match status" value="1"/>
</dbReference>
<feature type="modified residue" description="4-aspartylphosphate" evidence="15">
    <location>
        <position position="1067"/>
    </location>
</feature>
<dbReference type="InterPro" id="IPR033479">
    <property type="entry name" value="dCache_1"/>
</dbReference>
<dbReference type="SUPFAM" id="SSF55785">
    <property type="entry name" value="PYP-like sensor domain (PAS domain)"/>
    <property type="match status" value="2"/>
</dbReference>
<dbReference type="InterPro" id="IPR008207">
    <property type="entry name" value="Sig_transdc_His_kin_Hpt_dom"/>
</dbReference>
<dbReference type="SUPFAM" id="SSF55874">
    <property type="entry name" value="ATPase domain of HSP90 chaperone/DNA topoisomerase II/histidine kinase"/>
    <property type="match status" value="1"/>
</dbReference>
<dbReference type="SUPFAM" id="SSF52172">
    <property type="entry name" value="CheY-like"/>
    <property type="match status" value="2"/>
</dbReference>
<dbReference type="SUPFAM" id="SSF158472">
    <property type="entry name" value="HAMP domain-like"/>
    <property type="match status" value="1"/>
</dbReference>
<evidence type="ECO:0000259" key="17">
    <source>
        <dbReference type="PROSITE" id="PS50110"/>
    </source>
</evidence>
<keyword evidence="23" id="KW-1185">Reference proteome</keyword>
<dbReference type="PROSITE" id="PS50885">
    <property type="entry name" value="HAMP"/>
    <property type="match status" value="1"/>
</dbReference>
<feature type="modified residue" description="4-aspartylphosphate" evidence="15">
    <location>
        <position position="922"/>
    </location>
</feature>
<dbReference type="InterPro" id="IPR003594">
    <property type="entry name" value="HATPase_dom"/>
</dbReference>
<feature type="domain" description="PAS" evidence="18">
    <location>
        <begin position="484"/>
        <end position="556"/>
    </location>
</feature>
<dbReference type="RefSeq" id="WP_377564252.1">
    <property type="nucleotide sequence ID" value="NZ_JBHTJZ010000011.1"/>
</dbReference>
<evidence type="ECO:0000256" key="7">
    <source>
        <dbReference type="ARBA" id="ARBA00022692"/>
    </source>
</evidence>
<evidence type="ECO:0000259" key="20">
    <source>
        <dbReference type="PROSITE" id="PS50885"/>
    </source>
</evidence>
<feature type="domain" description="Response regulatory" evidence="17">
    <location>
        <begin position="869"/>
        <end position="990"/>
    </location>
</feature>
<dbReference type="PROSITE" id="PS50112">
    <property type="entry name" value="PAS"/>
    <property type="match status" value="2"/>
</dbReference>
<feature type="domain" description="PAC" evidence="19">
    <location>
        <begin position="435"/>
        <end position="487"/>
    </location>
</feature>
<dbReference type="SMART" id="SM00388">
    <property type="entry name" value="HisKA"/>
    <property type="match status" value="1"/>
</dbReference>
<keyword evidence="5 15" id="KW-0597">Phosphoprotein</keyword>
<dbReference type="Gene3D" id="3.30.450.20">
    <property type="entry name" value="PAS domain"/>
    <property type="match status" value="4"/>
</dbReference>
<evidence type="ECO:0000256" key="5">
    <source>
        <dbReference type="ARBA" id="ARBA00022553"/>
    </source>
</evidence>
<keyword evidence="13" id="KW-0472">Membrane</keyword>
<dbReference type="Gene3D" id="6.10.340.10">
    <property type="match status" value="1"/>
</dbReference>
<dbReference type="PANTHER" id="PTHR45339">
    <property type="entry name" value="HYBRID SIGNAL TRANSDUCTION HISTIDINE KINASE J"/>
    <property type="match status" value="1"/>
</dbReference>
<evidence type="ECO:0000256" key="11">
    <source>
        <dbReference type="ARBA" id="ARBA00022989"/>
    </source>
</evidence>
<dbReference type="InterPro" id="IPR001789">
    <property type="entry name" value="Sig_transdc_resp-reg_receiver"/>
</dbReference>
<dbReference type="Gene3D" id="3.40.50.2300">
    <property type="match status" value="2"/>
</dbReference>
<keyword evidence="10" id="KW-0067">ATP-binding</keyword>
<comment type="subcellular location">
    <subcellularLocation>
        <location evidence="2">Cell membrane</location>
        <topology evidence="2">Multi-pass membrane protein</topology>
    </subcellularLocation>
</comment>
<keyword evidence="11" id="KW-1133">Transmembrane helix</keyword>
<dbReference type="EC" id="2.7.13.3" evidence="3"/>
<feature type="domain" description="Response regulatory" evidence="17">
    <location>
        <begin position="1018"/>
        <end position="1134"/>
    </location>
</feature>
<evidence type="ECO:0000256" key="6">
    <source>
        <dbReference type="ARBA" id="ARBA00022679"/>
    </source>
</evidence>
<dbReference type="InterPro" id="IPR001610">
    <property type="entry name" value="PAC"/>
</dbReference>
<feature type="domain" description="HPt" evidence="21">
    <location>
        <begin position="1187"/>
        <end position="1284"/>
    </location>
</feature>
<evidence type="ECO:0000256" key="13">
    <source>
        <dbReference type="ARBA" id="ARBA00023136"/>
    </source>
</evidence>
<feature type="domain" description="Histidine kinase" evidence="16">
    <location>
        <begin position="628"/>
        <end position="850"/>
    </location>
</feature>
<evidence type="ECO:0000256" key="10">
    <source>
        <dbReference type="ARBA" id="ARBA00022840"/>
    </source>
</evidence>
<organism evidence="22 23">
    <name type="scientific">Paenibacillus chungangensis</name>
    <dbReference type="NCBI Taxonomy" id="696535"/>
    <lineage>
        <taxon>Bacteria</taxon>
        <taxon>Bacillati</taxon>
        <taxon>Bacillota</taxon>
        <taxon>Bacilli</taxon>
        <taxon>Bacillales</taxon>
        <taxon>Paenibacillaceae</taxon>
        <taxon>Paenibacillus</taxon>
    </lineage>
</organism>
<dbReference type="InterPro" id="IPR000700">
    <property type="entry name" value="PAS-assoc_C"/>
</dbReference>
<evidence type="ECO:0000256" key="1">
    <source>
        <dbReference type="ARBA" id="ARBA00000085"/>
    </source>
</evidence>
<dbReference type="Pfam" id="PF00072">
    <property type="entry name" value="Response_reg"/>
    <property type="match status" value="2"/>
</dbReference>
<evidence type="ECO:0000256" key="9">
    <source>
        <dbReference type="ARBA" id="ARBA00022777"/>
    </source>
</evidence>
<comment type="catalytic activity">
    <reaction evidence="1">
        <text>ATP + protein L-histidine = ADP + protein N-phospho-L-histidine.</text>
        <dbReference type="EC" id="2.7.13.3"/>
    </reaction>
</comment>
<evidence type="ECO:0000313" key="23">
    <source>
        <dbReference type="Proteomes" id="UP001596989"/>
    </source>
</evidence>
<dbReference type="Pfam" id="PF00672">
    <property type="entry name" value="HAMP"/>
    <property type="match status" value="1"/>
</dbReference>
<keyword evidence="9" id="KW-0418">Kinase</keyword>
<evidence type="ECO:0000256" key="4">
    <source>
        <dbReference type="ARBA" id="ARBA00022475"/>
    </source>
</evidence>
<dbReference type="InterPro" id="IPR036641">
    <property type="entry name" value="HPT_dom_sf"/>
</dbReference>
<evidence type="ECO:0000259" key="18">
    <source>
        <dbReference type="PROSITE" id="PS50112"/>
    </source>
</evidence>
<dbReference type="PROSITE" id="PS50110">
    <property type="entry name" value="RESPONSE_REGULATORY"/>
    <property type="match status" value="2"/>
</dbReference>
<keyword evidence="6" id="KW-0808">Transferase</keyword>
<dbReference type="Gene3D" id="1.20.120.160">
    <property type="entry name" value="HPT domain"/>
    <property type="match status" value="1"/>
</dbReference>
<dbReference type="InterPro" id="IPR011006">
    <property type="entry name" value="CheY-like_superfamily"/>
</dbReference>
<evidence type="ECO:0000256" key="14">
    <source>
        <dbReference type="PROSITE-ProRule" id="PRU00110"/>
    </source>
</evidence>